<feature type="compositionally biased region" description="Basic and acidic residues" evidence="2">
    <location>
        <begin position="130"/>
        <end position="141"/>
    </location>
</feature>
<protein>
    <submittedName>
        <fullName evidence="3">Uncharacterized protein</fullName>
    </submittedName>
</protein>
<organism evidence="3 4">
    <name type="scientific">Streptomyces albidoflavus</name>
    <dbReference type="NCBI Taxonomy" id="1886"/>
    <lineage>
        <taxon>Bacteria</taxon>
        <taxon>Bacillati</taxon>
        <taxon>Actinomycetota</taxon>
        <taxon>Actinomycetes</taxon>
        <taxon>Kitasatosporales</taxon>
        <taxon>Streptomycetaceae</taxon>
        <taxon>Streptomyces</taxon>
        <taxon>Streptomyces albidoflavus group</taxon>
    </lineage>
</organism>
<feature type="compositionally biased region" description="Basic and acidic residues" evidence="2">
    <location>
        <begin position="202"/>
        <end position="211"/>
    </location>
</feature>
<dbReference type="RefSeq" id="WP_129806009.1">
    <property type="nucleotide sequence ID" value="NZ_CP108648.1"/>
</dbReference>
<dbReference type="AlphaFoldDB" id="A0A8G1ZLR7"/>
<dbReference type="EMBL" id="PKLL01000033">
    <property type="protein sequence ID" value="RZE15471.1"/>
    <property type="molecule type" value="Genomic_DNA"/>
</dbReference>
<reference evidence="3 4" key="1">
    <citation type="submission" date="2017-12" db="EMBL/GenBank/DDBJ databases">
        <title>Population genomics insights into the ecological differentiation and adaptive evolution in streptomycetes.</title>
        <authorList>
            <person name="Li Y."/>
            <person name="Huang Y."/>
        </authorList>
    </citation>
    <scope>NUCLEOTIDE SEQUENCE [LARGE SCALE GENOMIC DNA]</scope>
    <source>
        <strain evidence="3 4">NBRC 100770</strain>
    </source>
</reference>
<evidence type="ECO:0000256" key="1">
    <source>
        <dbReference type="SAM" id="Coils"/>
    </source>
</evidence>
<name>A0A8G1ZLR7_9ACTN</name>
<sequence length="211" mass="23412">MNCASRTCTNDLPDGKRRYCSPRCRQAEYRRRVAAGQAVGAGGVSSTSEYLEVMAPHRIEITSRMRDLEQELEQVRDRTRRSEYATYADIAVRLVRLAEDFLVTAVAHDRAGGDRWEEVSYRTGMPESTIRSRYERGRGARTEPSSQPSSEGSAAQEVPRQVGPGEGRGEVEPRVAETPGEALQGVEKGRPGGAGELFGIFDAHREAERWP</sequence>
<feature type="coiled-coil region" evidence="1">
    <location>
        <begin position="58"/>
        <end position="85"/>
    </location>
</feature>
<dbReference type="GeneID" id="97271785"/>
<gene>
    <name evidence="3" type="ORF">C0Q92_30965</name>
</gene>
<comment type="caution">
    <text evidence="3">The sequence shown here is derived from an EMBL/GenBank/DDBJ whole genome shotgun (WGS) entry which is preliminary data.</text>
</comment>
<evidence type="ECO:0000256" key="2">
    <source>
        <dbReference type="SAM" id="MobiDB-lite"/>
    </source>
</evidence>
<evidence type="ECO:0000313" key="3">
    <source>
        <dbReference type="EMBL" id="RZE15471.1"/>
    </source>
</evidence>
<evidence type="ECO:0000313" key="4">
    <source>
        <dbReference type="Proteomes" id="UP000292693"/>
    </source>
</evidence>
<dbReference type="Proteomes" id="UP000292693">
    <property type="component" value="Unassembled WGS sequence"/>
</dbReference>
<keyword evidence="1" id="KW-0175">Coiled coil</keyword>
<feature type="region of interest" description="Disordered" evidence="2">
    <location>
        <begin position="127"/>
        <end position="211"/>
    </location>
</feature>
<proteinExistence type="predicted"/>
<feature type="compositionally biased region" description="Polar residues" evidence="2">
    <location>
        <begin position="143"/>
        <end position="153"/>
    </location>
</feature>
<accession>A0A8G1ZLR7</accession>